<reference evidence="11 12" key="1">
    <citation type="submission" date="2016-12" db="EMBL/GenBank/DDBJ databases">
        <title>The genome of dimorphic prosthecate Glycocaulis alkaliphilus 6b-8t, isolated from crude oil dictates its adaptability in petroleum environments.</title>
        <authorList>
            <person name="Wu X.-L."/>
            <person name="Geng S."/>
        </authorList>
    </citation>
    <scope>NUCLEOTIDE SEQUENCE [LARGE SCALE GENOMIC DNA]</scope>
    <source>
        <strain evidence="11 12">6B-8</strain>
    </source>
</reference>
<evidence type="ECO:0000256" key="6">
    <source>
        <dbReference type="ARBA" id="ARBA00023157"/>
    </source>
</evidence>
<keyword evidence="8" id="KW-0547">Nucleotide-binding</keyword>
<dbReference type="Pfam" id="PF02852">
    <property type="entry name" value="Pyr_redox_dim"/>
    <property type="match status" value="1"/>
</dbReference>
<comment type="similarity">
    <text evidence="1 10">Belongs to the class-I pyridine nucleotide-disulfide oxidoreductase family.</text>
</comment>
<dbReference type="KEGG" id="gak:X907_2484"/>
<dbReference type="SUPFAM" id="SSF51905">
    <property type="entry name" value="FAD/NAD(P)-binding domain"/>
    <property type="match status" value="1"/>
</dbReference>
<evidence type="ECO:0000256" key="7">
    <source>
        <dbReference type="ARBA" id="ARBA00023284"/>
    </source>
</evidence>
<dbReference type="Proteomes" id="UP000286954">
    <property type="component" value="Chromosome"/>
</dbReference>
<protein>
    <submittedName>
        <fullName evidence="11">Mercuric reductase, putative</fullName>
    </submittedName>
</protein>
<evidence type="ECO:0000256" key="3">
    <source>
        <dbReference type="ARBA" id="ARBA00022827"/>
    </source>
</evidence>
<dbReference type="InterPro" id="IPR004099">
    <property type="entry name" value="Pyr_nucl-diS_OxRdtase_dimer"/>
</dbReference>
<dbReference type="InterPro" id="IPR023753">
    <property type="entry name" value="FAD/NAD-binding_dom"/>
</dbReference>
<name>A0A3T0ECI0_9PROT</name>
<proteinExistence type="inferred from homology"/>
<dbReference type="EMBL" id="CP018911">
    <property type="protein sequence ID" value="AZU04998.1"/>
    <property type="molecule type" value="Genomic_DNA"/>
</dbReference>
<keyword evidence="6" id="KW-1015">Disulfide bond</keyword>
<organism evidence="11 12">
    <name type="scientific">Glycocaulis alkaliphilus</name>
    <dbReference type="NCBI Taxonomy" id="1434191"/>
    <lineage>
        <taxon>Bacteria</taxon>
        <taxon>Pseudomonadati</taxon>
        <taxon>Pseudomonadota</taxon>
        <taxon>Alphaproteobacteria</taxon>
        <taxon>Maricaulales</taxon>
        <taxon>Maricaulaceae</taxon>
        <taxon>Glycocaulis</taxon>
    </lineage>
</organism>
<dbReference type="PIRSF" id="PIRSF000350">
    <property type="entry name" value="Mercury_reductase_MerA"/>
    <property type="match status" value="1"/>
</dbReference>
<dbReference type="OrthoDB" id="7622990at2"/>
<evidence type="ECO:0000256" key="9">
    <source>
        <dbReference type="PIRSR" id="PIRSR000350-4"/>
    </source>
</evidence>
<dbReference type="GO" id="GO:0003955">
    <property type="term" value="F:NAD(P)H dehydrogenase (quinone) activity"/>
    <property type="evidence" value="ECO:0007669"/>
    <property type="project" value="TreeGrafter"/>
</dbReference>
<keyword evidence="12" id="KW-1185">Reference proteome</keyword>
<evidence type="ECO:0000256" key="5">
    <source>
        <dbReference type="ARBA" id="ARBA00023002"/>
    </source>
</evidence>
<dbReference type="Gene3D" id="3.50.50.60">
    <property type="entry name" value="FAD/NAD(P)-binding domain"/>
    <property type="match status" value="2"/>
</dbReference>
<dbReference type="InterPro" id="IPR001100">
    <property type="entry name" value="Pyr_nuc-diS_OxRdtase"/>
</dbReference>
<feature type="binding site" evidence="8">
    <location>
        <position position="54"/>
    </location>
    <ligand>
        <name>FAD</name>
        <dbReference type="ChEBI" id="CHEBI:57692"/>
    </ligand>
</feature>
<dbReference type="PRINTS" id="PR00368">
    <property type="entry name" value="FADPNR"/>
</dbReference>
<dbReference type="PRINTS" id="PR00411">
    <property type="entry name" value="PNDRDTASEI"/>
</dbReference>
<keyword evidence="8" id="KW-0520">NAD</keyword>
<accession>A0A3T0ECI0</accession>
<feature type="disulfide bond" description="Redox-active" evidence="9">
    <location>
        <begin position="45"/>
        <end position="50"/>
    </location>
</feature>
<evidence type="ECO:0000256" key="10">
    <source>
        <dbReference type="RuleBase" id="RU003691"/>
    </source>
</evidence>
<comment type="cofactor">
    <cofactor evidence="8">
        <name>FAD</name>
        <dbReference type="ChEBI" id="CHEBI:57692"/>
    </cofactor>
    <text evidence="8">Binds 1 FAD per subunit.</text>
</comment>
<dbReference type="GO" id="GO:0050660">
    <property type="term" value="F:flavin adenine dinucleotide binding"/>
    <property type="evidence" value="ECO:0007669"/>
    <property type="project" value="TreeGrafter"/>
</dbReference>
<evidence type="ECO:0000256" key="8">
    <source>
        <dbReference type="PIRSR" id="PIRSR000350-3"/>
    </source>
</evidence>
<dbReference type="Gene3D" id="3.30.390.30">
    <property type="match status" value="1"/>
</dbReference>
<dbReference type="GO" id="GO:0016668">
    <property type="term" value="F:oxidoreductase activity, acting on a sulfur group of donors, NAD(P) as acceptor"/>
    <property type="evidence" value="ECO:0007669"/>
    <property type="project" value="InterPro"/>
</dbReference>
<feature type="binding site" evidence="8">
    <location>
        <position position="265"/>
    </location>
    <ligand>
        <name>NAD(+)</name>
        <dbReference type="ChEBI" id="CHEBI:57540"/>
    </ligand>
</feature>
<dbReference type="InterPro" id="IPR036188">
    <property type="entry name" value="FAD/NAD-bd_sf"/>
</dbReference>
<evidence type="ECO:0000256" key="2">
    <source>
        <dbReference type="ARBA" id="ARBA00022630"/>
    </source>
</evidence>
<keyword evidence="3 8" id="KW-0274">FAD</keyword>
<keyword evidence="7 10" id="KW-0676">Redox-active center</keyword>
<evidence type="ECO:0000256" key="1">
    <source>
        <dbReference type="ARBA" id="ARBA00007532"/>
    </source>
</evidence>
<evidence type="ECO:0000313" key="12">
    <source>
        <dbReference type="Proteomes" id="UP000286954"/>
    </source>
</evidence>
<dbReference type="RefSeq" id="WP_127568413.1">
    <property type="nucleotide sequence ID" value="NZ_BMFB01000001.1"/>
</dbReference>
<evidence type="ECO:0000313" key="11">
    <source>
        <dbReference type="EMBL" id="AZU04998.1"/>
    </source>
</evidence>
<dbReference type="PROSITE" id="PS00076">
    <property type="entry name" value="PYRIDINE_REDOX_1"/>
    <property type="match status" value="1"/>
</dbReference>
<feature type="binding site" evidence="8">
    <location>
        <position position="202"/>
    </location>
    <ligand>
        <name>NAD(+)</name>
        <dbReference type="ChEBI" id="CHEBI:57540"/>
    </ligand>
</feature>
<dbReference type="PANTHER" id="PTHR43014">
    <property type="entry name" value="MERCURIC REDUCTASE"/>
    <property type="match status" value="1"/>
</dbReference>
<dbReference type="SUPFAM" id="SSF55424">
    <property type="entry name" value="FAD/NAD-linked reductases, dimerisation (C-terminal) domain"/>
    <property type="match status" value="1"/>
</dbReference>
<sequence>MSRDTIRADLCIIGAGAAGLVTSAGAAMLNRKVVLFEAREMGGDCLNFGCVPSKAILSAAHAAHTVRAAAKLGVNAGEPKIDFAAVMDHVRKAIADIEPNDSQDRFEGLGVRVIREWAHFTAPDTVESDSVTVKAKRFVIASGTRARIPSIPGLDTLPYLTNETIWQLDALPRHLFILGAGPIGCELGQAFARLGSDVTLVEAGTALGAFEPDHVAVLREALAADGVRLIEGTGVERFSGEAGAITAHLAGGETINASHVLVAAGREPVTDTLGLEAAGIEADARGIVCDDRLRTANRRVYAAGDIAGKGALTHLAGWHGSVILRNLYFGVPTRQSSNPIPACVYTSPGLAQIGLTEAKAREQYGGKVSVTSWPFHDNDRAIAEGDTAGGVKLVLGKGGKLLGVHVAGARSDDIAALAAITMAKGGTVRDLTGPVLAYPTRGEAIKRAAGKHFEPVVFGPFAKAWAGLLSALH</sequence>
<dbReference type="PANTHER" id="PTHR43014:SF2">
    <property type="entry name" value="MERCURIC REDUCTASE"/>
    <property type="match status" value="1"/>
</dbReference>
<dbReference type="AlphaFoldDB" id="A0A3T0ECI0"/>
<evidence type="ECO:0000256" key="4">
    <source>
        <dbReference type="ARBA" id="ARBA00022857"/>
    </source>
</evidence>
<dbReference type="InterPro" id="IPR016156">
    <property type="entry name" value="FAD/NAD-linked_Rdtase_dimer_sf"/>
</dbReference>
<keyword evidence="2 10" id="KW-0285">Flavoprotein</keyword>
<feature type="binding site" evidence="8">
    <location>
        <begin position="179"/>
        <end position="186"/>
    </location>
    <ligand>
        <name>NAD(+)</name>
        <dbReference type="ChEBI" id="CHEBI:57540"/>
    </ligand>
</feature>
<keyword evidence="5 10" id="KW-0560">Oxidoreductase</keyword>
<keyword evidence="4" id="KW-0521">NADP</keyword>
<feature type="binding site" evidence="8">
    <location>
        <position position="305"/>
    </location>
    <ligand>
        <name>NAD(+)</name>
        <dbReference type="ChEBI" id="CHEBI:57540"/>
    </ligand>
</feature>
<dbReference type="InterPro" id="IPR012999">
    <property type="entry name" value="Pyr_OxRdtase_I_AS"/>
</dbReference>
<gene>
    <name evidence="11" type="ORF">X907_2484</name>
</gene>
<dbReference type="Pfam" id="PF07992">
    <property type="entry name" value="Pyr_redox_2"/>
    <property type="match status" value="1"/>
</dbReference>